<name>A0A7Y5APA0_9GAMM</name>
<sequence>MTAFMQHTAALVVGLCSHGLAVSRALQRSGINVYAAEQNPQLPGAATNSIRQLFLVDSFADEQLIPALLDIRRQLAQYQQVVLFATNDNHVRCFGVHLQQLSTAFCISWADSCQAVLRLQKKSELEQIAQQNRLNYPKSAVLSTTDTLAQQLDGFRYPVIIKPVQPLSSFKTQLAANLNELSAQLTQYQADLPILAQEYIAGGDESLYFGALTMDHGKTVQAMVGRKLSSYPVARGQTTVAEVVQEPEVIALTEQFFAGFNLSGPVSLELKKAPDGSFWVIEPTVGRTDFWAELCIAAGFNQPLQEFQLALSQPVTVTALNMNISWFDAERAPLSYWQAVWQHKSLRPYGKRAAFTFWQRSDTAPFFRACRNLLKRLSRKHL</sequence>
<dbReference type="InterPro" id="IPR013815">
    <property type="entry name" value="ATP_grasp_subdomain_1"/>
</dbReference>
<proteinExistence type="predicted"/>
<dbReference type="PROSITE" id="PS50975">
    <property type="entry name" value="ATP_GRASP"/>
    <property type="match status" value="1"/>
</dbReference>
<dbReference type="AlphaFoldDB" id="A0A7Y5APA0"/>
<dbReference type="EMBL" id="JABSOD010000004">
    <property type="protein sequence ID" value="NRQ42027.1"/>
    <property type="molecule type" value="Genomic_DNA"/>
</dbReference>
<feature type="domain" description="ATP-grasp" evidence="3">
    <location>
        <begin position="126"/>
        <end position="313"/>
    </location>
</feature>
<dbReference type="GO" id="GO:0046872">
    <property type="term" value="F:metal ion binding"/>
    <property type="evidence" value="ECO:0007669"/>
    <property type="project" value="InterPro"/>
</dbReference>
<keyword evidence="1" id="KW-0547">Nucleotide-binding</keyword>
<protein>
    <recommendedName>
        <fullName evidence="3">ATP-grasp domain-containing protein</fullName>
    </recommendedName>
</protein>
<evidence type="ECO:0000259" key="3">
    <source>
        <dbReference type="PROSITE" id="PS50975"/>
    </source>
</evidence>
<reference evidence="4 5" key="1">
    <citation type="submission" date="2020-06" db="EMBL/GenBank/DDBJ databases">
        <title>Rheinheimera sp. nov., a marine bacterium isolated from coastal.</title>
        <authorList>
            <person name="Yu Q."/>
            <person name="Qi Y."/>
            <person name="Pu J."/>
        </authorList>
    </citation>
    <scope>NUCLEOTIDE SEQUENCE [LARGE SCALE GENOMIC DNA]</scope>
    <source>
        <strain evidence="4 5">YQF-2</strain>
    </source>
</reference>
<evidence type="ECO:0000313" key="4">
    <source>
        <dbReference type="EMBL" id="NRQ42027.1"/>
    </source>
</evidence>
<dbReference type="GO" id="GO:0003824">
    <property type="term" value="F:catalytic activity"/>
    <property type="evidence" value="ECO:0007669"/>
    <property type="project" value="UniProtKB-ARBA"/>
</dbReference>
<accession>A0A7Y5APA0</accession>
<evidence type="ECO:0000256" key="2">
    <source>
        <dbReference type="SAM" id="Coils"/>
    </source>
</evidence>
<dbReference type="Proteomes" id="UP000523161">
    <property type="component" value="Unassembled WGS sequence"/>
</dbReference>
<dbReference type="Gene3D" id="3.30.1490.20">
    <property type="entry name" value="ATP-grasp fold, A domain"/>
    <property type="match status" value="1"/>
</dbReference>
<evidence type="ECO:0000256" key="1">
    <source>
        <dbReference type="PROSITE-ProRule" id="PRU00409"/>
    </source>
</evidence>
<organism evidence="4 5">
    <name type="scientific">Rheinheimera lutimaris</name>
    <dbReference type="NCBI Taxonomy" id="2740584"/>
    <lineage>
        <taxon>Bacteria</taxon>
        <taxon>Pseudomonadati</taxon>
        <taxon>Pseudomonadota</taxon>
        <taxon>Gammaproteobacteria</taxon>
        <taxon>Chromatiales</taxon>
        <taxon>Chromatiaceae</taxon>
        <taxon>Rheinheimera</taxon>
    </lineage>
</organism>
<dbReference type="InterPro" id="IPR011761">
    <property type="entry name" value="ATP-grasp"/>
</dbReference>
<dbReference type="Gene3D" id="3.30.470.20">
    <property type="entry name" value="ATP-grasp fold, B domain"/>
    <property type="match status" value="1"/>
</dbReference>
<dbReference type="RefSeq" id="WP_173500272.1">
    <property type="nucleotide sequence ID" value="NZ_JABSOD010000004.1"/>
</dbReference>
<keyword evidence="2" id="KW-0175">Coiled coil</keyword>
<dbReference type="GO" id="GO:0005524">
    <property type="term" value="F:ATP binding"/>
    <property type="evidence" value="ECO:0007669"/>
    <property type="project" value="UniProtKB-UniRule"/>
</dbReference>
<dbReference type="SUPFAM" id="SSF56059">
    <property type="entry name" value="Glutathione synthetase ATP-binding domain-like"/>
    <property type="match status" value="1"/>
</dbReference>
<comment type="caution">
    <text evidence="4">The sequence shown here is derived from an EMBL/GenBank/DDBJ whole genome shotgun (WGS) entry which is preliminary data.</text>
</comment>
<evidence type="ECO:0000313" key="5">
    <source>
        <dbReference type="Proteomes" id="UP000523161"/>
    </source>
</evidence>
<feature type="coiled-coil region" evidence="2">
    <location>
        <begin position="171"/>
        <end position="198"/>
    </location>
</feature>
<keyword evidence="5" id="KW-1185">Reference proteome</keyword>
<keyword evidence="1" id="KW-0067">ATP-binding</keyword>
<gene>
    <name evidence="4" type="ORF">HRH59_05515</name>
</gene>